<name>A0A7U7G762_9PROT</name>
<protein>
    <submittedName>
        <fullName evidence="1">Uncharacterized protein</fullName>
    </submittedName>
</protein>
<comment type="caution">
    <text evidence="1">The sequence shown here is derived from an EMBL/GenBank/DDBJ whole genome shotgun (WGS) entry which is preliminary data.</text>
</comment>
<proteinExistence type="predicted"/>
<sequence>MYEGMQYKLDLSSFHHFSCPVSHGAGQGPGPVACLSSLLASAPVLALKERA</sequence>
<reference evidence="1 2" key="2">
    <citation type="journal article" date="2014" name="PLoS ONE">
        <title>Evolution of mitochondria reconstructed from the energy metabolism of living bacteria.</title>
        <authorList>
            <person name="Degli Esposti M."/>
            <person name="Chouaia B."/>
            <person name="Comandatore F."/>
            <person name="Crotti E."/>
            <person name="Sassera D."/>
            <person name="Lievens P.M."/>
            <person name="Daffonchio D."/>
            <person name="Bandi C."/>
        </authorList>
    </citation>
    <scope>NUCLEOTIDE SEQUENCE [LARGE SCALE GENOMIC DNA]</scope>
    <source>
        <strain evidence="2">AM169</strain>
    </source>
</reference>
<reference evidence="1 2" key="1">
    <citation type="journal article" date="2014" name="Genome Biol. Evol.">
        <title>Acetic acid bacteria genomes reveal functional traits for adaptation to life in insect guts.</title>
        <authorList>
            <person name="Chouaia B."/>
            <person name="Gaiarsa S."/>
            <person name="Crotti E."/>
            <person name="Comandatore F."/>
            <person name="Degli Esposti M."/>
            <person name="Ricci I."/>
            <person name="Alma A."/>
            <person name="Favia G."/>
            <person name="Bandi C."/>
            <person name="Daffonchio D."/>
        </authorList>
    </citation>
    <scope>NUCLEOTIDE SEQUENCE [LARGE SCALE GENOMIC DNA]</scope>
    <source>
        <strain evidence="2">AM169</strain>
    </source>
</reference>
<organism evidence="1 2">
    <name type="scientific">Parasaccharibacter apium</name>
    <dbReference type="NCBI Taxonomy" id="1510841"/>
    <lineage>
        <taxon>Bacteria</taxon>
        <taxon>Pseudomonadati</taxon>
        <taxon>Pseudomonadota</taxon>
        <taxon>Alphaproteobacteria</taxon>
        <taxon>Acetobacterales</taxon>
        <taxon>Acetobacteraceae</taxon>
        <taxon>Parasaccharibacter</taxon>
    </lineage>
</organism>
<evidence type="ECO:0000313" key="2">
    <source>
        <dbReference type="Proteomes" id="UP000027590"/>
    </source>
</evidence>
<dbReference type="AlphaFoldDB" id="A0A7U7G762"/>
<evidence type="ECO:0000313" key="1">
    <source>
        <dbReference type="EMBL" id="CDG34368.1"/>
    </source>
</evidence>
<accession>A0A7U7G762</accession>
<gene>
    <name evidence="1" type="ORF">SACS_1630</name>
</gene>
<dbReference type="Proteomes" id="UP000027590">
    <property type="component" value="Unassembled WGS sequence"/>
</dbReference>
<dbReference type="EMBL" id="CBLY010000006">
    <property type="protein sequence ID" value="CDG34368.1"/>
    <property type="molecule type" value="Genomic_DNA"/>
</dbReference>